<accession>A0A1T4XQZ7</accession>
<evidence type="ECO:0000313" key="6">
    <source>
        <dbReference type="Proteomes" id="UP000189735"/>
    </source>
</evidence>
<dbReference type="NCBIfam" id="NF045660">
    <property type="entry name" value="DiMthArgaseDdahStm"/>
    <property type="match status" value="1"/>
</dbReference>
<evidence type="ECO:0000313" key="5">
    <source>
        <dbReference type="EMBL" id="SKA91568.1"/>
    </source>
</evidence>
<proteinExistence type="inferred from homology"/>
<keyword evidence="4" id="KW-1133">Transmembrane helix</keyword>
<dbReference type="GO" id="GO:0000052">
    <property type="term" value="P:citrulline metabolic process"/>
    <property type="evidence" value="ECO:0007669"/>
    <property type="project" value="TreeGrafter"/>
</dbReference>
<feature type="active site" description="Nucleophile" evidence="3">
    <location>
        <position position="396"/>
    </location>
</feature>
<protein>
    <submittedName>
        <fullName evidence="5">Dimethylargininase</fullName>
    </submittedName>
</protein>
<dbReference type="GO" id="GO:0045429">
    <property type="term" value="P:positive regulation of nitric oxide biosynthetic process"/>
    <property type="evidence" value="ECO:0007669"/>
    <property type="project" value="TreeGrafter"/>
</dbReference>
<keyword evidence="4" id="KW-0812">Transmembrane</keyword>
<comment type="similarity">
    <text evidence="1">Belongs to the DDAH family.</text>
</comment>
<evidence type="ECO:0000256" key="4">
    <source>
        <dbReference type="SAM" id="Phobius"/>
    </source>
</evidence>
<dbReference type="Pfam" id="PF02274">
    <property type="entry name" value="ADI"/>
    <property type="match status" value="1"/>
</dbReference>
<gene>
    <name evidence="5" type="ORF">SAMN06295879_1506</name>
</gene>
<dbReference type="RefSeq" id="WP_078713906.1">
    <property type="nucleotide sequence ID" value="NZ_FUYG01000003.1"/>
</dbReference>
<dbReference type="PANTHER" id="PTHR12737">
    <property type="entry name" value="DIMETHYLARGININE DIMETHYLAMINOHYDROLASE"/>
    <property type="match status" value="1"/>
</dbReference>
<dbReference type="Gene3D" id="3.75.10.10">
    <property type="entry name" value="L-arginine/glycine Amidinotransferase, Chain A"/>
    <property type="match status" value="1"/>
</dbReference>
<dbReference type="AlphaFoldDB" id="A0A1T4XQZ7"/>
<keyword evidence="4" id="KW-0472">Membrane</keyword>
<organism evidence="5 6">
    <name type="scientific">Agreia bicolorata</name>
    <dbReference type="NCBI Taxonomy" id="110935"/>
    <lineage>
        <taxon>Bacteria</taxon>
        <taxon>Bacillati</taxon>
        <taxon>Actinomycetota</taxon>
        <taxon>Actinomycetes</taxon>
        <taxon>Micrococcales</taxon>
        <taxon>Microbacteriaceae</taxon>
        <taxon>Agreia</taxon>
    </lineage>
</organism>
<name>A0A1T4XQZ7_9MICO</name>
<feature type="transmembrane region" description="Helical" evidence="4">
    <location>
        <begin position="73"/>
        <end position="94"/>
    </location>
</feature>
<dbReference type="GO" id="GO:0016597">
    <property type="term" value="F:amino acid binding"/>
    <property type="evidence" value="ECO:0007669"/>
    <property type="project" value="TreeGrafter"/>
</dbReference>
<dbReference type="PANTHER" id="PTHR12737:SF9">
    <property type="entry name" value="DIMETHYLARGININASE"/>
    <property type="match status" value="1"/>
</dbReference>
<dbReference type="InterPro" id="IPR033199">
    <property type="entry name" value="DDAH-like"/>
</dbReference>
<sequence length="402" mass="42816">MHFLRPRPLIASAVAALLVAAITHLATMLSFFVGNDPQSIVLLQINNFFVPATVMLLLLVFVFAMVTRLARWYTAAIAGLVSGVIAAVVGTGIQTLVQGNALDGRVIAYVLSTLGNINLIFVLTATVATATLGRRVYSALSHSEVPPRTVSGTVLVRRPSDNLAEGIVTHLERAEVDSALADEQWESYVAALIGAGWKPVEVERADGLADSVFVEDSVVMFGRLAVLASPGAPTRVAEIEGVEKSVRSLGLDVTRIVQPGTLDGGDVLKIEKRVYVGRGGRTNAEGIRQLRHILSPLGYTVIAVPISKVLHLKSAVTALPDGTVIGYPPIVDDPKIFDRFLAVPEEAGAHVVILSDDTVLMSSAAPESAQLIESLGYRVIAVDISEFEKLEACVTCLSVRVR</sequence>
<dbReference type="GO" id="GO:0016403">
    <property type="term" value="F:dimethylargininase activity"/>
    <property type="evidence" value="ECO:0007669"/>
    <property type="project" value="TreeGrafter"/>
</dbReference>
<evidence type="ECO:0000256" key="3">
    <source>
        <dbReference type="PIRSR" id="PIRSR633199-1"/>
    </source>
</evidence>
<evidence type="ECO:0000256" key="2">
    <source>
        <dbReference type="ARBA" id="ARBA00022801"/>
    </source>
</evidence>
<dbReference type="GO" id="GO:0006525">
    <property type="term" value="P:arginine metabolic process"/>
    <property type="evidence" value="ECO:0007669"/>
    <property type="project" value="TreeGrafter"/>
</dbReference>
<feature type="transmembrane region" description="Helical" evidence="4">
    <location>
        <begin position="49"/>
        <end position="66"/>
    </location>
</feature>
<dbReference type="Proteomes" id="UP000189735">
    <property type="component" value="Unassembled WGS sequence"/>
</dbReference>
<feature type="active site" description="Proton donor" evidence="3">
    <location>
        <position position="311"/>
    </location>
</feature>
<dbReference type="SUPFAM" id="SSF55909">
    <property type="entry name" value="Pentein"/>
    <property type="match status" value="1"/>
</dbReference>
<feature type="transmembrane region" description="Helical" evidence="4">
    <location>
        <begin position="106"/>
        <end position="132"/>
    </location>
</feature>
<keyword evidence="2" id="KW-0378">Hydrolase</keyword>
<evidence type="ECO:0000256" key="1">
    <source>
        <dbReference type="ARBA" id="ARBA00008532"/>
    </source>
</evidence>
<dbReference type="EMBL" id="FUYG01000003">
    <property type="protein sequence ID" value="SKA91568.1"/>
    <property type="molecule type" value="Genomic_DNA"/>
</dbReference>
<reference evidence="6" key="1">
    <citation type="submission" date="2017-02" db="EMBL/GenBank/DDBJ databases">
        <authorList>
            <person name="Varghese N."/>
            <person name="Submissions S."/>
        </authorList>
    </citation>
    <scope>NUCLEOTIDE SEQUENCE [LARGE SCALE GENOMIC DNA]</scope>
    <source>
        <strain evidence="6">VKM Ac-2052</strain>
    </source>
</reference>